<feature type="region of interest" description="Disordered" evidence="2">
    <location>
        <begin position="1796"/>
        <end position="1878"/>
    </location>
</feature>
<evidence type="ECO:0000256" key="2">
    <source>
        <dbReference type="SAM" id="MobiDB-lite"/>
    </source>
</evidence>
<keyword evidence="4" id="KW-1185">Reference proteome</keyword>
<dbReference type="EMBL" id="ML121531">
    <property type="protein sequence ID" value="RPB27661.1"/>
    <property type="molecule type" value="Genomic_DNA"/>
</dbReference>
<organism evidence="3 4">
    <name type="scientific">Terfezia boudieri ATCC MYA-4762</name>
    <dbReference type="NCBI Taxonomy" id="1051890"/>
    <lineage>
        <taxon>Eukaryota</taxon>
        <taxon>Fungi</taxon>
        <taxon>Dikarya</taxon>
        <taxon>Ascomycota</taxon>
        <taxon>Pezizomycotina</taxon>
        <taxon>Pezizomycetes</taxon>
        <taxon>Pezizales</taxon>
        <taxon>Pezizaceae</taxon>
        <taxon>Terfezia</taxon>
    </lineage>
</organism>
<evidence type="ECO:0000313" key="3">
    <source>
        <dbReference type="EMBL" id="RPB27661.1"/>
    </source>
</evidence>
<sequence>MPNYSYKVRVLAAFDSIAPGPVELGVIENEVKATSEANETPLPLTWKRWMKITLDKLVEERWLLNEGQEYTATLQLRNSIKEEKARLGVPIDNHEWKPFAVIARRLPNKATDTPSAPQTPATRTPPTRASKRRSLAVAVEVPRGGTFEGNETHEDNGTIVVRDDGRPDKESKRRRLRYSDPGVTSSQTSSQRRKSSSRRKSVGTCRTNRRHTMAVPPQPSPHMQEIAQGVSREIQFIPLRQALSARTRRALRRNQLSEEMNDIDEERRAMQRKNREELSRVRAELERGRQQIEELQRQLHATRMAPPSETGSIGPGSVGMAPIYEDDAEEALSPPAFGSSSAPRTPFRFNMGSALTPALRRFQNENQREPGETPISRRDKKIKALEGQIEQLRQDILDREEEEKRRAEEEEIYHEAEEQILMEAMDMSQADMSSMTPGDISVSEICEESITPSTTRSRIRVSFADEQEEFTPMLPADSDDEDEYQAPIGDYNLDQEVQGPSTPSPATEITQAITVTTISAAPEIEQENETLKAAIDVLKQRVEGLEEELKNMKTRPEERASGVQTDLVVDTEKVKLKEMIEALEDKAEVLEQSSLEERGRLWQKIRGHISEAHNYEGVEELDMAIDEILTNLALAQNTADEHHKAFEAADRDLRVERMLAEEKAKEKAAEIVELETERDSLLEQVEKLEEIKSDLEGQMADHEADEERLERELEDHRKELAAEQKELEMKSNELEAAVAEADKLERDLAELGDVIDKEITEFPNAPRGPLTTILEKLQVYAEVVKEERETQQAKLEELMKSIAEKEDLLGNIRAQLASLTEKYDELEQINEKQQALLEKKDQEIEELKEGLASIKMQLEEAQKTNVMLDGVIASKNEKITSLTDQLTWATADLAKIKEKREEAQRQVAELLGELEKKNEEVKVQGDKLADLSSKDQMITSLEVELVSVTEKLSTLDEKHTSKEQKVLELSNELLRVKEEAEAQLEELNLELDAKSGKIFELQEGMDTLTEQVAELQTTIEQLNNEQGSKEAKINELKDQVKQKLEAIAELETLNDVIQLKDKVLEEMEARVTRLGAHLDEKDQLLASASASLATLRVEVANKNESIETLELNIVDLNKHLTHVEHDLKSLKNSENELSATLADKDGKMDELSEEINEVNNTIAEKSHQVEDLKAEISSLNKAIEVREEQTRALQGEIDNLNYRLESYAAKIQKLEEDVAILQRANEQKENTIQELNGTVANLNKTIAERDDAITTLSRAAQEKEELVITLNEDIIELNEQISSLSDDFMSIQSQRDIADGKIKELMESVAQKDERIAELEKLYDVIATKNTEIDLLNDTIDDLRIQLSDLNKRYAAAEARIEELVEEVARKQRTITQLEADLDSSTLRETETNKRYMDAIMVQDNLKEELERMQSAVDDLKAALDDKDGEIAALQQKCTDLETRMRDQIVNHSEHLEDLRAQLERERNEAEDVLHLKLQEALNCKTELEADLQATMSEYKEIVVELKSKIEGLEGEVEGLKGKNEQTSVEMKRLEGAKDAIIAELKDTVREVAQAKEKSEEELEEQIEQKRMALAEKEKELADIELAAQKEKHALRIELNNQYEEISRLQDKITQLEVQLEESVEEENRLEEEILEYEQSTQLLKEDAAKIKAALESNNQELAKEIDALRFELLRARDELKQEIELHAKNIEEKDSKIAELTEIIDDYKEEGALLKKRISALNVTNEKWRQKYNRAIEDSTAEFDTIQNNLWKIASGVKERKAQFLQRSTDRILAQEGEQEEDEQDQLQIEGTHEGASTAGGLMSPDATTNVSFMSPPTPESTQHFSPLSSRIISLTTHAGKKRRFDSGIGVNEEEEDEVARFEEYGSQRRGFLAEGH</sequence>
<feature type="compositionally biased region" description="Basic residues" evidence="2">
    <location>
        <begin position="191"/>
        <end position="212"/>
    </location>
</feature>
<feature type="compositionally biased region" description="Basic and acidic residues" evidence="2">
    <location>
        <begin position="150"/>
        <end position="171"/>
    </location>
</feature>
<dbReference type="OrthoDB" id="5375788at2759"/>
<feature type="coiled-coil region" evidence="1">
    <location>
        <begin position="375"/>
        <end position="419"/>
    </location>
</feature>
<dbReference type="Gene3D" id="1.20.5.340">
    <property type="match status" value="1"/>
</dbReference>
<dbReference type="InParanoid" id="A0A3N4M3X5"/>
<evidence type="ECO:0000313" key="4">
    <source>
        <dbReference type="Proteomes" id="UP000267821"/>
    </source>
</evidence>
<proteinExistence type="predicted"/>
<feature type="region of interest" description="Disordered" evidence="2">
    <location>
        <begin position="300"/>
        <end position="321"/>
    </location>
</feature>
<keyword evidence="1" id="KW-0175">Coiled coil</keyword>
<dbReference type="Proteomes" id="UP000267821">
    <property type="component" value="Unassembled WGS sequence"/>
</dbReference>
<feature type="coiled-coil region" evidence="1">
    <location>
        <begin position="657"/>
        <end position="1750"/>
    </location>
</feature>
<feature type="compositionally biased region" description="Polar residues" evidence="2">
    <location>
        <begin position="1807"/>
        <end position="1838"/>
    </location>
</feature>
<dbReference type="PANTHER" id="PTHR43941">
    <property type="entry name" value="STRUCTURAL MAINTENANCE OF CHROMOSOMES PROTEIN 2"/>
    <property type="match status" value="1"/>
</dbReference>
<feature type="compositionally biased region" description="Low complexity" evidence="2">
    <location>
        <begin position="113"/>
        <end position="128"/>
    </location>
</feature>
<reference evidence="3 4" key="1">
    <citation type="journal article" date="2018" name="Nat. Ecol. Evol.">
        <title>Pezizomycetes genomes reveal the molecular basis of ectomycorrhizal truffle lifestyle.</title>
        <authorList>
            <person name="Murat C."/>
            <person name="Payen T."/>
            <person name="Noel B."/>
            <person name="Kuo A."/>
            <person name="Morin E."/>
            <person name="Chen J."/>
            <person name="Kohler A."/>
            <person name="Krizsan K."/>
            <person name="Balestrini R."/>
            <person name="Da Silva C."/>
            <person name="Montanini B."/>
            <person name="Hainaut M."/>
            <person name="Levati E."/>
            <person name="Barry K.W."/>
            <person name="Belfiori B."/>
            <person name="Cichocki N."/>
            <person name="Clum A."/>
            <person name="Dockter R.B."/>
            <person name="Fauchery L."/>
            <person name="Guy J."/>
            <person name="Iotti M."/>
            <person name="Le Tacon F."/>
            <person name="Lindquist E.A."/>
            <person name="Lipzen A."/>
            <person name="Malagnac F."/>
            <person name="Mello A."/>
            <person name="Molinier V."/>
            <person name="Miyauchi S."/>
            <person name="Poulain J."/>
            <person name="Riccioni C."/>
            <person name="Rubini A."/>
            <person name="Sitrit Y."/>
            <person name="Splivallo R."/>
            <person name="Traeger S."/>
            <person name="Wang M."/>
            <person name="Zifcakova L."/>
            <person name="Wipf D."/>
            <person name="Zambonelli A."/>
            <person name="Paolocci F."/>
            <person name="Nowrousian M."/>
            <person name="Ottonello S."/>
            <person name="Baldrian P."/>
            <person name="Spatafora J.W."/>
            <person name="Henrissat B."/>
            <person name="Nagy L.G."/>
            <person name="Aury J.M."/>
            <person name="Wincker P."/>
            <person name="Grigoriev I.V."/>
            <person name="Bonfante P."/>
            <person name="Martin F.M."/>
        </authorList>
    </citation>
    <scope>NUCLEOTIDE SEQUENCE [LARGE SCALE GENOMIC DNA]</scope>
    <source>
        <strain evidence="3 4">ATCC MYA-4762</strain>
    </source>
</reference>
<dbReference type="STRING" id="1051890.A0A3N4M3X5"/>
<accession>A0A3N4M3X5</accession>
<feature type="coiled-coil region" evidence="1">
    <location>
        <begin position="521"/>
        <end position="600"/>
    </location>
</feature>
<name>A0A3N4M3X5_9PEZI</name>
<dbReference type="SUPFAM" id="SSF57997">
    <property type="entry name" value="Tropomyosin"/>
    <property type="match status" value="1"/>
</dbReference>
<evidence type="ECO:0000256" key="1">
    <source>
        <dbReference type="SAM" id="Coils"/>
    </source>
</evidence>
<dbReference type="PANTHER" id="PTHR43941:SF1">
    <property type="entry name" value="STRUCTURAL MAINTENANCE OF CHROMOSOMES PROTEIN 2"/>
    <property type="match status" value="1"/>
</dbReference>
<gene>
    <name evidence="3" type="ORF">L211DRAFT_846415</name>
</gene>
<feature type="region of interest" description="Disordered" evidence="2">
    <location>
        <begin position="107"/>
        <end position="224"/>
    </location>
</feature>
<dbReference type="Gene3D" id="1.10.287.1490">
    <property type="match status" value="3"/>
</dbReference>
<protein>
    <submittedName>
        <fullName evidence="3">Uncharacterized protein</fullName>
    </submittedName>
</protein>